<comment type="caution">
    <text evidence="1">The sequence shown here is derived from an EMBL/GenBank/DDBJ whole genome shotgun (WGS) entry which is preliminary data.</text>
</comment>
<evidence type="ECO:0008006" key="3">
    <source>
        <dbReference type="Google" id="ProtNLM"/>
    </source>
</evidence>
<evidence type="ECO:0000313" key="2">
    <source>
        <dbReference type="Proteomes" id="UP001596122"/>
    </source>
</evidence>
<dbReference type="Proteomes" id="UP001596122">
    <property type="component" value="Unassembled WGS sequence"/>
</dbReference>
<keyword evidence="2" id="KW-1185">Reference proteome</keyword>
<name>A0ABW0GSD2_9MICO</name>
<proteinExistence type="predicted"/>
<reference evidence="2" key="1">
    <citation type="journal article" date="2019" name="Int. J. Syst. Evol. Microbiol.">
        <title>The Global Catalogue of Microorganisms (GCM) 10K type strain sequencing project: providing services to taxonomists for standard genome sequencing and annotation.</title>
        <authorList>
            <consortium name="The Broad Institute Genomics Platform"/>
            <consortium name="The Broad Institute Genome Sequencing Center for Infectious Disease"/>
            <person name="Wu L."/>
            <person name="Ma J."/>
        </authorList>
    </citation>
    <scope>NUCLEOTIDE SEQUENCE [LARGE SCALE GENOMIC DNA]</scope>
    <source>
        <strain evidence="2">CCUG 43114</strain>
    </source>
</reference>
<dbReference type="EMBL" id="JBHSLD010000028">
    <property type="protein sequence ID" value="MFC5382640.1"/>
    <property type="molecule type" value="Genomic_DNA"/>
</dbReference>
<accession>A0ABW0GSD2</accession>
<organism evidence="1 2">
    <name type="scientific">Aquipuribacter nitratireducens</name>
    <dbReference type="NCBI Taxonomy" id="650104"/>
    <lineage>
        <taxon>Bacteria</taxon>
        <taxon>Bacillati</taxon>
        <taxon>Actinomycetota</taxon>
        <taxon>Actinomycetes</taxon>
        <taxon>Micrococcales</taxon>
        <taxon>Intrasporangiaceae</taxon>
        <taxon>Aquipuribacter</taxon>
    </lineage>
</organism>
<sequence>MLLLSAADVHDRGLADALDRLADRPDLRAVFEAERAEARLDRRTLYFDAASGWRVIDLCDVCGADVGVLDDAPVLAALCEDCDAEQTALDRADAAGELAALDADDDGLDGLDGLGVEDPATSTLPRTG</sequence>
<dbReference type="RefSeq" id="WP_340270320.1">
    <property type="nucleotide sequence ID" value="NZ_JBBEOG010000006.1"/>
</dbReference>
<protein>
    <recommendedName>
        <fullName evidence="3">DksA C4-type domain-containing protein</fullName>
    </recommendedName>
</protein>
<gene>
    <name evidence="1" type="ORF">ACFPJ6_17890</name>
</gene>
<evidence type="ECO:0000313" key="1">
    <source>
        <dbReference type="EMBL" id="MFC5382640.1"/>
    </source>
</evidence>